<accession>A0A371E0N4</accession>
<evidence type="ECO:0000259" key="2">
    <source>
        <dbReference type="Pfam" id="PF03732"/>
    </source>
</evidence>
<sequence length="207" mass="23944">MDPSKPRGTFLKQYKYNVDMTSNRTQLQNMAKKENETFKGYAQRWREIATQVQPSLSKKELVTNFINTLQSPFYDRMIENLSSNFSYLVIIREKVEIGVRSGRSAQGGSSNKHKQTPHSHKQKKGRRNKCDPSSTTLSKERARKLGFRYPLPNTESRRGRRSQTFYDSNDKEYTTQLIFCLVESFYQYDSGVGSHSMNDSPVPHAPI</sequence>
<dbReference type="EMBL" id="QJKJ01017581">
    <property type="protein sequence ID" value="RDX58355.1"/>
    <property type="molecule type" value="Genomic_DNA"/>
</dbReference>
<proteinExistence type="predicted"/>
<dbReference type="PANTHER" id="PTHR32108">
    <property type="entry name" value="DNA-DIRECTED RNA POLYMERASE SUBUNIT ALPHA"/>
    <property type="match status" value="1"/>
</dbReference>
<dbReference type="AlphaFoldDB" id="A0A371E0N4"/>
<comment type="caution">
    <text evidence="3">The sequence shown here is derived from an EMBL/GenBank/DDBJ whole genome shotgun (WGS) entry which is preliminary data.</text>
</comment>
<keyword evidence="4" id="KW-1185">Reference proteome</keyword>
<name>A0A371E0N4_MUCPR</name>
<organism evidence="3 4">
    <name type="scientific">Mucuna pruriens</name>
    <name type="common">Velvet bean</name>
    <name type="synonym">Dolichos pruriens</name>
    <dbReference type="NCBI Taxonomy" id="157652"/>
    <lineage>
        <taxon>Eukaryota</taxon>
        <taxon>Viridiplantae</taxon>
        <taxon>Streptophyta</taxon>
        <taxon>Embryophyta</taxon>
        <taxon>Tracheophyta</taxon>
        <taxon>Spermatophyta</taxon>
        <taxon>Magnoliopsida</taxon>
        <taxon>eudicotyledons</taxon>
        <taxon>Gunneridae</taxon>
        <taxon>Pentapetalae</taxon>
        <taxon>rosids</taxon>
        <taxon>fabids</taxon>
        <taxon>Fabales</taxon>
        <taxon>Fabaceae</taxon>
        <taxon>Papilionoideae</taxon>
        <taxon>50 kb inversion clade</taxon>
        <taxon>NPAAA clade</taxon>
        <taxon>indigoferoid/millettioid clade</taxon>
        <taxon>Phaseoleae</taxon>
        <taxon>Mucuna</taxon>
    </lineage>
</organism>
<dbReference type="Proteomes" id="UP000257109">
    <property type="component" value="Unassembled WGS sequence"/>
</dbReference>
<feature type="non-terminal residue" evidence="3">
    <location>
        <position position="1"/>
    </location>
</feature>
<protein>
    <recommendedName>
        <fullName evidence="2">Retrotransposon gag domain-containing protein</fullName>
    </recommendedName>
</protein>
<dbReference type="Pfam" id="PF03732">
    <property type="entry name" value="Retrotrans_gag"/>
    <property type="match status" value="1"/>
</dbReference>
<gene>
    <name evidence="3" type="ORF">CR513_62336</name>
</gene>
<evidence type="ECO:0000313" key="3">
    <source>
        <dbReference type="EMBL" id="RDX58355.1"/>
    </source>
</evidence>
<dbReference type="OrthoDB" id="1750196at2759"/>
<reference evidence="3" key="1">
    <citation type="submission" date="2018-05" db="EMBL/GenBank/DDBJ databases">
        <title>Draft genome of Mucuna pruriens seed.</title>
        <authorList>
            <person name="Nnadi N.E."/>
            <person name="Vos R."/>
            <person name="Hasami M.H."/>
            <person name="Devisetty U.K."/>
            <person name="Aguiy J.C."/>
        </authorList>
    </citation>
    <scope>NUCLEOTIDE SEQUENCE [LARGE SCALE GENOMIC DNA]</scope>
    <source>
        <strain evidence="3">JCA_2017</strain>
    </source>
</reference>
<evidence type="ECO:0000256" key="1">
    <source>
        <dbReference type="SAM" id="MobiDB-lite"/>
    </source>
</evidence>
<dbReference type="PANTHER" id="PTHR32108:SF9">
    <property type="entry name" value="REVERSE TRANSCRIPTASE RNASE H-LIKE DOMAIN-CONTAINING PROTEIN"/>
    <property type="match status" value="1"/>
</dbReference>
<feature type="region of interest" description="Disordered" evidence="1">
    <location>
        <begin position="101"/>
        <end position="144"/>
    </location>
</feature>
<feature type="compositionally biased region" description="Basic residues" evidence="1">
    <location>
        <begin position="111"/>
        <end position="127"/>
    </location>
</feature>
<dbReference type="InterPro" id="IPR005162">
    <property type="entry name" value="Retrotrans_gag_dom"/>
</dbReference>
<evidence type="ECO:0000313" key="4">
    <source>
        <dbReference type="Proteomes" id="UP000257109"/>
    </source>
</evidence>
<feature type="domain" description="Retrotransposon gag" evidence="2">
    <location>
        <begin position="9"/>
        <end position="70"/>
    </location>
</feature>